<reference evidence="2" key="1">
    <citation type="submission" date="2023-01" db="EMBL/GenBank/DDBJ databases">
        <title>Human gut microbiome strain richness.</title>
        <authorList>
            <person name="Chen-Liaw A."/>
        </authorList>
    </citation>
    <scope>NUCLEOTIDE SEQUENCE</scope>
    <source>
        <strain evidence="2">RTP21484st1_H11_RTP21484_190118</strain>
    </source>
</reference>
<evidence type="ECO:0008006" key="4">
    <source>
        <dbReference type="Google" id="ProtNLM"/>
    </source>
</evidence>
<protein>
    <recommendedName>
        <fullName evidence="4">DUF1492 domain-containing protein</fullName>
    </recommendedName>
</protein>
<feature type="coiled-coil region" evidence="1">
    <location>
        <begin position="2"/>
        <end position="36"/>
    </location>
</feature>
<evidence type="ECO:0000313" key="3">
    <source>
        <dbReference type="Proteomes" id="UP001212160"/>
    </source>
</evidence>
<sequence>MDKKILIEYADMKEEIKDLRRRIAEDKKKIEQLNKITVQDSVACGKKGNKPLRTVKITGFPQREYEKREFLLEKRIAKLQMLETDLLEKQIQVEEYIEKIEKSRLRTMFRLYYIDNLTWEMVAMQMNYMFPKKKIPFTKDSCRMMHDRYLEKVS</sequence>
<keyword evidence="1" id="KW-0175">Coiled coil</keyword>
<dbReference type="RefSeq" id="WP_272108041.1">
    <property type="nucleotide sequence ID" value="NZ_DAWDPA010000036.1"/>
</dbReference>
<name>A0AAW6DKY8_MEDGN</name>
<evidence type="ECO:0000313" key="2">
    <source>
        <dbReference type="EMBL" id="MDB8687747.1"/>
    </source>
</evidence>
<accession>A0AAW6DKY8</accession>
<comment type="caution">
    <text evidence="2">The sequence shown here is derived from an EMBL/GenBank/DDBJ whole genome shotgun (WGS) entry which is preliminary data.</text>
</comment>
<dbReference type="EMBL" id="JAQMLA010000047">
    <property type="protein sequence ID" value="MDB8687747.1"/>
    <property type="molecule type" value="Genomic_DNA"/>
</dbReference>
<dbReference type="Proteomes" id="UP001212160">
    <property type="component" value="Unassembled WGS sequence"/>
</dbReference>
<evidence type="ECO:0000256" key="1">
    <source>
        <dbReference type="SAM" id="Coils"/>
    </source>
</evidence>
<proteinExistence type="predicted"/>
<dbReference type="AlphaFoldDB" id="A0AAW6DKY8"/>
<gene>
    <name evidence="2" type="ORF">PNW85_13910</name>
</gene>
<organism evidence="2 3">
    <name type="scientific">Mediterraneibacter gnavus</name>
    <name type="common">Ruminococcus gnavus</name>
    <dbReference type="NCBI Taxonomy" id="33038"/>
    <lineage>
        <taxon>Bacteria</taxon>
        <taxon>Bacillati</taxon>
        <taxon>Bacillota</taxon>
        <taxon>Clostridia</taxon>
        <taxon>Lachnospirales</taxon>
        <taxon>Lachnospiraceae</taxon>
        <taxon>Mediterraneibacter</taxon>
    </lineage>
</organism>